<dbReference type="InterPro" id="IPR023608">
    <property type="entry name" value="Transglutaminase_animal"/>
</dbReference>
<feature type="binding site" evidence="2">
    <location>
        <position position="431"/>
    </location>
    <ligand>
        <name>Ca(2+)</name>
        <dbReference type="ChEBI" id="CHEBI:29108"/>
    </ligand>
</feature>
<dbReference type="SMART" id="SM00460">
    <property type="entry name" value="TGc"/>
    <property type="match status" value="1"/>
</dbReference>
<dbReference type="InterPro" id="IPR036238">
    <property type="entry name" value="Transglutaminase_C_sf"/>
</dbReference>
<dbReference type="InterPro" id="IPR050779">
    <property type="entry name" value="Transglutaminase"/>
</dbReference>
<dbReference type="PANTHER" id="PTHR11590">
    <property type="entry name" value="PROTEIN-GLUTAMINE GAMMA-GLUTAMYLTRANSFERASE"/>
    <property type="match status" value="1"/>
</dbReference>
<feature type="domain" description="Transglutaminase-like" evidence="4">
    <location>
        <begin position="293"/>
        <end position="395"/>
    </location>
</feature>
<dbReference type="InterPro" id="IPR013783">
    <property type="entry name" value="Ig-like_fold"/>
</dbReference>
<organism evidence="5 6">
    <name type="scientific">Gracilariopsis chorda</name>
    <dbReference type="NCBI Taxonomy" id="448386"/>
    <lineage>
        <taxon>Eukaryota</taxon>
        <taxon>Rhodophyta</taxon>
        <taxon>Florideophyceae</taxon>
        <taxon>Rhodymeniophycidae</taxon>
        <taxon>Gracilariales</taxon>
        <taxon>Gracilariaceae</taxon>
        <taxon>Gracilariopsis</taxon>
    </lineage>
</organism>
<dbReference type="SUPFAM" id="SSF54001">
    <property type="entry name" value="Cysteine proteinases"/>
    <property type="match status" value="1"/>
</dbReference>
<keyword evidence="2" id="KW-0479">Metal-binding</keyword>
<keyword evidence="6" id="KW-1185">Reference proteome</keyword>
<reference evidence="5 6" key="1">
    <citation type="journal article" date="2018" name="Mol. Biol. Evol.">
        <title>Analysis of the draft genome of the red seaweed Gracilariopsis chorda provides insights into genome size evolution in Rhodophyta.</title>
        <authorList>
            <person name="Lee J."/>
            <person name="Yang E.C."/>
            <person name="Graf L."/>
            <person name="Yang J.H."/>
            <person name="Qiu H."/>
            <person name="Zel Zion U."/>
            <person name="Chan C.X."/>
            <person name="Stephens T.G."/>
            <person name="Weber A.P.M."/>
            <person name="Boo G.H."/>
            <person name="Boo S.M."/>
            <person name="Kim K.M."/>
            <person name="Shin Y."/>
            <person name="Jung M."/>
            <person name="Lee S.J."/>
            <person name="Yim H.S."/>
            <person name="Lee J.H."/>
            <person name="Bhattacharya D."/>
            <person name="Yoon H.S."/>
        </authorList>
    </citation>
    <scope>NUCLEOTIDE SEQUENCE [LARGE SCALE GENOMIC DNA]</scope>
    <source>
        <strain evidence="5 6">SKKU-2015</strain>
        <tissue evidence="5">Whole body</tissue>
    </source>
</reference>
<dbReference type="InterPro" id="IPR002931">
    <property type="entry name" value="Transglutaminase-like"/>
</dbReference>
<dbReference type="GO" id="GO:0046872">
    <property type="term" value="F:metal ion binding"/>
    <property type="evidence" value="ECO:0007669"/>
    <property type="project" value="UniProtKB-KW"/>
</dbReference>
<dbReference type="SUPFAM" id="SSF81296">
    <property type="entry name" value="E set domains"/>
    <property type="match status" value="1"/>
</dbReference>
<feature type="binding site" evidence="2">
    <location>
        <position position="433"/>
    </location>
    <ligand>
        <name>Ca(2+)</name>
        <dbReference type="ChEBI" id="CHEBI:29108"/>
    </ligand>
</feature>
<proteinExistence type="predicted"/>
<dbReference type="EMBL" id="NBIV01000358">
    <property type="protein sequence ID" value="PXF40108.1"/>
    <property type="molecule type" value="Genomic_DNA"/>
</dbReference>
<feature type="binding site" evidence="2">
    <location>
        <position position="482"/>
    </location>
    <ligand>
        <name>Ca(2+)</name>
        <dbReference type="ChEBI" id="CHEBI:29108"/>
    </ligand>
</feature>
<feature type="active site" evidence="1">
    <location>
        <position position="301"/>
    </location>
</feature>
<comment type="cofactor">
    <cofactor evidence="2">
        <name>Ca(2+)</name>
        <dbReference type="ChEBI" id="CHEBI:29108"/>
    </cofactor>
    <text evidence="2">Binds 1 Ca(2+) ion per subunit.</text>
</comment>
<accession>A0A2V3IDJ7</accession>
<dbReference type="PIRSF" id="PIRSF000459">
    <property type="entry name" value="TGM_EBP42"/>
    <property type="match status" value="1"/>
</dbReference>
<evidence type="ECO:0000313" key="6">
    <source>
        <dbReference type="Proteomes" id="UP000247409"/>
    </source>
</evidence>
<sequence>MCPARNNEQDCIIALKGTAAKLNSSRVTPPPSNTPYKNHRTAPNAAPSLPQEQGQTLCQSTMTISFDRTLQSVRTEHHTFPYRSTLPIVRRGFPVRLRTRSTSLTLKLVPAHPSDRYRGPFSTLTVSERTPAAGWTLSSSPDGFVTLNIPSNAAVGLYELSDSDSVERMAVLFNPFSSEDPLYMADDDKRREYVMNEAGLIWRGSATSNYPAAWDYAQFNMRVLMCALSFLDKLSVEKRSDPVAVSRHLSAVVNAQDDAGVISGRWDGSYENGTPPSAWTGSLALLTEYWRTRRPVRYGQCWVFAGVLTSVCRTLGIPCRTVSNFSSAHDTDSPYNRAVDLYFDAQGDPIDERSSDSIWNFHVWNAAWMKRPDLASHARMHNVDLDGWQVLDATPQEQSSGLFQLGPAPVAAIKHGISLKYDTDFVIGEVNADVVFYWQKEGATDEFVVRDKRTRHVGKFISTKAVGSDRRNDITLEYKFAEGTPEERRSLANRPSANITPTETGHVFSFSLAFEPRVSVDDTIVVTLKATNNGSAAAPVHFSSLYRAVRYTGAPVARVGQASNNVEIPAGESARFSIDVPPEQYLKHLARDVQTIKFINSAKVVGSDESWAEECIIRLYGDNALQISAPTSVELGEPARVNAVVSNSFRVPLTNVTIRASGEGIVDPTVIRLRKIEPGDRAEAEIELDPSDAGDRVLVVTLDTDELKDISKNVHISVEDNSGLSPWESFLASLRRRGDWSWEDLFRS</sequence>
<dbReference type="AlphaFoldDB" id="A0A2V3IDJ7"/>
<comment type="caution">
    <text evidence="5">The sequence shown here is derived from an EMBL/GenBank/DDBJ whole genome shotgun (WGS) entry which is preliminary data.</text>
</comment>
<evidence type="ECO:0000256" key="3">
    <source>
        <dbReference type="SAM" id="MobiDB-lite"/>
    </source>
</evidence>
<dbReference type="GO" id="GO:0003810">
    <property type="term" value="F:protein-glutamine gamma-glutamyltransferase activity"/>
    <property type="evidence" value="ECO:0007669"/>
    <property type="project" value="InterPro"/>
</dbReference>
<feature type="active site" evidence="1">
    <location>
        <position position="392"/>
    </location>
</feature>
<dbReference type="Pfam" id="PF01841">
    <property type="entry name" value="Transglut_core"/>
    <property type="match status" value="1"/>
</dbReference>
<dbReference type="Proteomes" id="UP000247409">
    <property type="component" value="Unassembled WGS sequence"/>
</dbReference>
<dbReference type="Gene3D" id="3.90.260.10">
    <property type="entry name" value="Transglutaminase-like"/>
    <property type="match status" value="1"/>
</dbReference>
<dbReference type="STRING" id="448386.A0A2V3IDJ7"/>
<feature type="region of interest" description="Disordered" evidence="3">
    <location>
        <begin position="22"/>
        <end position="55"/>
    </location>
</feature>
<dbReference type="InterPro" id="IPR038765">
    <property type="entry name" value="Papain-like_cys_pep_sf"/>
</dbReference>
<dbReference type="OrthoDB" id="437511at2759"/>
<gene>
    <name evidence="5" type="ORF">BWQ96_10184</name>
</gene>
<feature type="binding site" evidence="2">
    <location>
        <position position="487"/>
    </location>
    <ligand>
        <name>Ca(2+)</name>
        <dbReference type="ChEBI" id="CHEBI:29108"/>
    </ligand>
</feature>
<evidence type="ECO:0000259" key="4">
    <source>
        <dbReference type="SMART" id="SM00460"/>
    </source>
</evidence>
<dbReference type="PANTHER" id="PTHR11590:SF81">
    <property type="entry name" value="PROTEIN-GLUTAMINE GAMMA-GLUTAMYLTRANSFERASE K-LIKE ISOFORM X4"/>
    <property type="match status" value="1"/>
</dbReference>
<dbReference type="InterPro" id="IPR036985">
    <property type="entry name" value="Transglutaminase-like_sf"/>
</dbReference>
<keyword evidence="2" id="KW-0106">Calcium</keyword>
<evidence type="ECO:0000256" key="2">
    <source>
        <dbReference type="PIRSR" id="PIRSR000459-2"/>
    </source>
</evidence>
<keyword evidence="5" id="KW-0808">Transferase</keyword>
<dbReference type="SUPFAM" id="SSF49309">
    <property type="entry name" value="Transglutaminase, two C-terminal domains"/>
    <property type="match status" value="2"/>
</dbReference>
<dbReference type="InterPro" id="IPR014756">
    <property type="entry name" value="Ig_E-set"/>
</dbReference>
<feature type="active site" evidence="1">
    <location>
        <position position="362"/>
    </location>
</feature>
<evidence type="ECO:0000256" key="1">
    <source>
        <dbReference type="PIRSR" id="PIRSR000459-1"/>
    </source>
</evidence>
<protein>
    <submittedName>
        <fullName evidence="5">Protein-glutamine gamma-glutamyltransferase K</fullName>
    </submittedName>
</protein>
<evidence type="ECO:0000313" key="5">
    <source>
        <dbReference type="EMBL" id="PXF40108.1"/>
    </source>
</evidence>
<dbReference type="Gene3D" id="2.60.40.10">
    <property type="entry name" value="Immunoglobulins"/>
    <property type="match status" value="3"/>
</dbReference>
<dbReference type="FunFam" id="3.90.260.10:FF:000002">
    <property type="entry name" value="Erythrocyte membrane protein band 4.2"/>
    <property type="match status" value="1"/>
</dbReference>
<name>A0A2V3IDJ7_9FLOR</name>